<evidence type="ECO:0000313" key="2">
    <source>
        <dbReference type="Proteomes" id="UP000323506"/>
    </source>
</evidence>
<keyword evidence="2" id="KW-1185">Reference proteome</keyword>
<dbReference type="EMBL" id="CM017707">
    <property type="protein sequence ID" value="TYG61649.1"/>
    <property type="molecule type" value="Genomic_DNA"/>
</dbReference>
<proteinExistence type="predicted"/>
<evidence type="ECO:0000313" key="1">
    <source>
        <dbReference type="EMBL" id="TYG61649.1"/>
    </source>
</evidence>
<dbReference type="Proteomes" id="UP000323506">
    <property type="component" value="Chromosome D07"/>
</dbReference>
<sequence length="54" mass="6431">MQINLEENLSNSIKSNDEILHFWFELNHESESANQTRGQHIHKIKLHFIYAILV</sequence>
<name>A0A5D2BX58_GOSDA</name>
<dbReference type="AlphaFoldDB" id="A0A5D2BX58"/>
<gene>
    <name evidence="1" type="ORF">ES288_D07G165800v1</name>
</gene>
<reference evidence="1 2" key="1">
    <citation type="submission" date="2019-06" db="EMBL/GenBank/DDBJ databases">
        <title>WGS assembly of Gossypium darwinii.</title>
        <authorList>
            <person name="Chen Z.J."/>
            <person name="Sreedasyam A."/>
            <person name="Ando A."/>
            <person name="Song Q."/>
            <person name="De L."/>
            <person name="Hulse-Kemp A."/>
            <person name="Ding M."/>
            <person name="Ye W."/>
            <person name="Kirkbride R."/>
            <person name="Jenkins J."/>
            <person name="Plott C."/>
            <person name="Lovell J."/>
            <person name="Lin Y.-M."/>
            <person name="Vaughn R."/>
            <person name="Liu B."/>
            <person name="Li W."/>
            <person name="Simpson S."/>
            <person name="Scheffler B."/>
            <person name="Saski C."/>
            <person name="Grover C."/>
            <person name="Hu G."/>
            <person name="Conover J."/>
            <person name="Carlson J."/>
            <person name="Shu S."/>
            <person name="Boston L."/>
            <person name="Williams M."/>
            <person name="Peterson D."/>
            <person name="Mcgee K."/>
            <person name="Jones D."/>
            <person name="Wendel J."/>
            <person name="Stelly D."/>
            <person name="Grimwood J."/>
            <person name="Schmutz J."/>
        </authorList>
    </citation>
    <scope>NUCLEOTIDE SEQUENCE [LARGE SCALE GENOMIC DNA]</scope>
    <source>
        <strain evidence="1">1808015.09</strain>
    </source>
</reference>
<organism evidence="1 2">
    <name type="scientific">Gossypium darwinii</name>
    <name type="common">Darwin's cotton</name>
    <name type="synonym">Gossypium barbadense var. darwinii</name>
    <dbReference type="NCBI Taxonomy" id="34276"/>
    <lineage>
        <taxon>Eukaryota</taxon>
        <taxon>Viridiplantae</taxon>
        <taxon>Streptophyta</taxon>
        <taxon>Embryophyta</taxon>
        <taxon>Tracheophyta</taxon>
        <taxon>Spermatophyta</taxon>
        <taxon>Magnoliopsida</taxon>
        <taxon>eudicotyledons</taxon>
        <taxon>Gunneridae</taxon>
        <taxon>Pentapetalae</taxon>
        <taxon>rosids</taxon>
        <taxon>malvids</taxon>
        <taxon>Malvales</taxon>
        <taxon>Malvaceae</taxon>
        <taxon>Malvoideae</taxon>
        <taxon>Gossypium</taxon>
    </lineage>
</organism>
<accession>A0A5D2BX58</accession>
<protein>
    <submittedName>
        <fullName evidence="1">Uncharacterized protein</fullName>
    </submittedName>
</protein>